<evidence type="ECO:0000256" key="1">
    <source>
        <dbReference type="ARBA" id="ARBA00022723"/>
    </source>
</evidence>
<accession>A0A8C7MSI6</accession>
<dbReference type="InterPro" id="IPR016496">
    <property type="entry name" value="GTPase_HflX"/>
</dbReference>
<reference evidence="7" key="2">
    <citation type="submission" date="2025-09" db="UniProtKB">
        <authorList>
            <consortium name="Ensembl"/>
        </authorList>
    </citation>
    <scope>IDENTIFICATION</scope>
</reference>
<dbReference type="PROSITE" id="PS51705">
    <property type="entry name" value="G_HFLX"/>
    <property type="match status" value="1"/>
</dbReference>
<keyword evidence="2" id="KW-0547">Nucleotide-binding</keyword>
<organism evidence="7 8">
    <name type="scientific">Oncorhynchus kisutch</name>
    <name type="common">Coho salmon</name>
    <name type="synonym">Salmo kisutch</name>
    <dbReference type="NCBI Taxonomy" id="8019"/>
    <lineage>
        <taxon>Eukaryota</taxon>
        <taxon>Metazoa</taxon>
        <taxon>Chordata</taxon>
        <taxon>Craniata</taxon>
        <taxon>Vertebrata</taxon>
        <taxon>Euteleostomi</taxon>
        <taxon>Actinopterygii</taxon>
        <taxon>Neopterygii</taxon>
        <taxon>Teleostei</taxon>
        <taxon>Protacanthopterygii</taxon>
        <taxon>Salmoniformes</taxon>
        <taxon>Salmonidae</taxon>
        <taxon>Salmoninae</taxon>
        <taxon>Oncorhynchus</taxon>
    </lineage>
</organism>
<reference evidence="7" key="1">
    <citation type="submission" date="2025-08" db="UniProtKB">
        <authorList>
            <consortium name="Ensembl"/>
        </authorList>
    </citation>
    <scope>IDENTIFICATION</scope>
</reference>
<dbReference type="GO" id="GO:0005525">
    <property type="term" value="F:GTP binding"/>
    <property type="evidence" value="ECO:0007669"/>
    <property type="project" value="UniProtKB-KW"/>
</dbReference>
<dbReference type="InterPro" id="IPR032305">
    <property type="entry name" value="GTP-bd_M"/>
</dbReference>
<keyword evidence="3" id="KW-0460">Magnesium</keyword>
<sequence length="508" mass="57368">AAALSAPLLPTYISQYGLQRHRATTVSWQTSIPLQHRRFSLSTYQLKIRDDDHTPGHESLGREEDDYIDDSEIDELFQHQIPMVGEGDHRIFIVHPDVKWGSRKQYLTTANLMMAEAVGLVNTLHNWSVIDKIILSTKTPEKKMIFGKGNFQTLTERIKRTPGVTAVFVNVERLSPKEFEEAWGVKVFDRYSVVLHIFRCNARTKEAKLQVSLAEIPLLRSRLRNEVANLDQQGGGSRYIMGSGETLMEVQQRVLQERELKICSALQHLRRKRHLLRSQRKNRDFPIISVMGYTNCGKTTLIKALTGDAALQPRDQLFATLDVTVHAGTLPSHMTVLYVDTIGFLSQLPHRLIDSFSATLDDVTHSDLIVHVRDISHPETVNQKENVLNVLRNLQIPDRLLSSIVEVHNKIDLVDSYEPSEPNSLPISALRGQGLEELKIVVEEAIMRSTGKQVLTLPVDLSSSQLSWLYKEATVQEVDVNPDEGSAVVKVIISAAAYGRYRKMFLGS</sequence>
<dbReference type="Gene3D" id="3.40.50.300">
    <property type="entry name" value="P-loop containing nucleotide triphosphate hydrolases"/>
    <property type="match status" value="1"/>
</dbReference>
<evidence type="ECO:0000256" key="4">
    <source>
        <dbReference type="ARBA" id="ARBA00023134"/>
    </source>
</evidence>
<keyword evidence="1" id="KW-0479">Metal-binding</keyword>
<keyword evidence="8" id="KW-1185">Reference proteome</keyword>
<dbReference type="GO" id="GO:0043022">
    <property type="term" value="F:ribosome binding"/>
    <property type="evidence" value="ECO:0007669"/>
    <property type="project" value="TreeGrafter"/>
</dbReference>
<dbReference type="GO" id="GO:0005737">
    <property type="term" value="C:cytoplasm"/>
    <property type="evidence" value="ECO:0007669"/>
    <property type="project" value="TreeGrafter"/>
</dbReference>
<dbReference type="FunFam" id="3.40.50.300:FF:000886">
    <property type="entry name" value="Putative GTP-binding protein 6"/>
    <property type="match status" value="1"/>
</dbReference>
<evidence type="ECO:0000259" key="6">
    <source>
        <dbReference type="PROSITE" id="PS51705"/>
    </source>
</evidence>
<dbReference type="GO" id="GO:0046872">
    <property type="term" value="F:metal ion binding"/>
    <property type="evidence" value="ECO:0007669"/>
    <property type="project" value="UniProtKB-KW"/>
</dbReference>
<name>A0A8C7MSI6_ONCKI</name>
<dbReference type="PANTHER" id="PTHR10229">
    <property type="entry name" value="GTP-BINDING PROTEIN HFLX"/>
    <property type="match status" value="1"/>
</dbReference>
<proteinExistence type="predicted"/>
<dbReference type="InterPro" id="IPR042108">
    <property type="entry name" value="GTPase_HflX_N_sf"/>
</dbReference>
<dbReference type="InterPro" id="IPR025121">
    <property type="entry name" value="GTPase_HflX_N"/>
</dbReference>
<evidence type="ECO:0000313" key="8">
    <source>
        <dbReference type="Proteomes" id="UP000694557"/>
    </source>
</evidence>
<dbReference type="GeneTree" id="ENSGT00390000001397"/>
<dbReference type="InterPro" id="IPR006073">
    <property type="entry name" value="GTP-bd"/>
</dbReference>
<dbReference type="SUPFAM" id="SSF52540">
    <property type="entry name" value="P-loop containing nucleoside triphosphate hydrolases"/>
    <property type="match status" value="1"/>
</dbReference>
<evidence type="ECO:0000313" key="7">
    <source>
        <dbReference type="Ensembl" id="ENSOKIP00005076192.1"/>
    </source>
</evidence>
<evidence type="ECO:0000256" key="5">
    <source>
        <dbReference type="ARBA" id="ARBA00070394"/>
    </source>
</evidence>
<evidence type="ECO:0000256" key="2">
    <source>
        <dbReference type="ARBA" id="ARBA00022741"/>
    </source>
</evidence>
<dbReference type="Proteomes" id="UP000694557">
    <property type="component" value="Unassembled WGS sequence"/>
</dbReference>
<dbReference type="Ensembl" id="ENSOKIT00005081200.1">
    <property type="protein sequence ID" value="ENSOKIP00005076192.1"/>
    <property type="gene ID" value="ENSOKIG00005032881.1"/>
</dbReference>
<dbReference type="CDD" id="cd01878">
    <property type="entry name" value="HflX"/>
    <property type="match status" value="1"/>
</dbReference>
<gene>
    <name evidence="7" type="primary">GTPBP6</name>
    <name evidence="7" type="synonym">gtpbp6</name>
</gene>
<dbReference type="InterPro" id="IPR027417">
    <property type="entry name" value="P-loop_NTPase"/>
</dbReference>
<protein>
    <recommendedName>
        <fullName evidence="5">Putative GTP-binding protein 6</fullName>
    </recommendedName>
</protein>
<dbReference type="PANTHER" id="PTHR10229:SF0">
    <property type="entry name" value="GTP-BINDING PROTEIN 6-RELATED"/>
    <property type="match status" value="1"/>
</dbReference>
<dbReference type="Pfam" id="PF13167">
    <property type="entry name" value="GTP-bdg_N"/>
    <property type="match status" value="1"/>
</dbReference>
<feature type="domain" description="Hflx-type G" evidence="6">
    <location>
        <begin position="286"/>
        <end position="450"/>
    </location>
</feature>
<keyword evidence="4" id="KW-0342">GTP-binding</keyword>
<evidence type="ECO:0000256" key="3">
    <source>
        <dbReference type="ARBA" id="ARBA00022842"/>
    </source>
</evidence>
<dbReference type="Pfam" id="PF16360">
    <property type="entry name" value="GTP-bdg_M"/>
    <property type="match status" value="1"/>
</dbReference>
<dbReference type="NCBIfam" id="TIGR03156">
    <property type="entry name" value="GTP_HflX"/>
    <property type="match status" value="1"/>
</dbReference>
<dbReference type="FunFam" id="3.40.50.11060:FF:000002">
    <property type="entry name" value="GTP binding protein 6 (putative)"/>
    <property type="match status" value="1"/>
</dbReference>
<dbReference type="InterPro" id="IPR030394">
    <property type="entry name" value="G_HFLX_dom"/>
</dbReference>
<dbReference type="AlphaFoldDB" id="A0A8C7MSI6"/>
<dbReference type="Gene3D" id="3.40.50.11060">
    <property type="entry name" value="GTPase HflX, N-terminal domain"/>
    <property type="match status" value="1"/>
</dbReference>
<dbReference type="Pfam" id="PF01926">
    <property type="entry name" value="MMR_HSR1"/>
    <property type="match status" value="1"/>
</dbReference>